<proteinExistence type="predicted"/>
<name>A0AAV1ADG3_VICFA</name>
<evidence type="ECO:0000313" key="1">
    <source>
        <dbReference type="EMBL" id="CAI8607095.1"/>
    </source>
</evidence>
<protein>
    <submittedName>
        <fullName evidence="1">Uncharacterized protein</fullName>
    </submittedName>
</protein>
<sequence length="120" mass="13887">MSHAFMIRAYALYDGLYWRNEGSWSDSVWRFHREAVSATIEVAVDWLWTELFRLLSGVVLQQDESDEFQWEAATGAGFSSNSCANQFSIRQDQIMLNLGVREALSFMWSLQIMSNIKMFG</sequence>
<organism evidence="1 2">
    <name type="scientific">Vicia faba</name>
    <name type="common">Broad bean</name>
    <name type="synonym">Faba vulgaris</name>
    <dbReference type="NCBI Taxonomy" id="3906"/>
    <lineage>
        <taxon>Eukaryota</taxon>
        <taxon>Viridiplantae</taxon>
        <taxon>Streptophyta</taxon>
        <taxon>Embryophyta</taxon>
        <taxon>Tracheophyta</taxon>
        <taxon>Spermatophyta</taxon>
        <taxon>Magnoliopsida</taxon>
        <taxon>eudicotyledons</taxon>
        <taxon>Gunneridae</taxon>
        <taxon>Pentapetalae</taxon>
        <taxon>rosids</taxon>
        <taxon>fabids</taxon>
        <taxon>Fabales</taxon>
        <taxon>Fabaceae</taxon>
        <taxon>Papilionoideae</taxon>
        <taxon>50 kb inversion clade</taxon>
        <taxon>NPAAA clade</taxon>
        <taxon>Hologalegina</taxon>
        <taxon>IRL clade</taxon>
        <taxon>Fabeae</taxon>
        <taxon>Vicia</taxon>
    </lineage>
</organism>
<gene>
    <name evidence="1" type="ORF">VFH_IV022120</name>
</gene>
<reference evidence="1 2" key="1">
    <citation type="submission" date="2023-01" db="EMBL/GenBank/DDBJ databases">
        <authorList>
            <person name="Kreplak J."/>
        </authorList>
    </citation>
    <scope>NUCLEOTIDE SEQUENCE [LARGE SCALE GENOMIC DNA]</scope>
</reference>
<dbReference type="AlphaFoldDB" id="A0AAV1ADG3"/>
<dbReference type="EMBL" id="OX451739">
    <property type="protein sequence ID" value="CAI8607095.1"/>
    <property type="molecule type" value="Genomic_DNA"/>
</dbReference>
<accession>A0AAV1ADG3</accession>
<evidence type="ECO:0000313" key="2">
    <source>
        <dbReference type="Proteomes" id="UP001157006"/>
    </source>
</evidence>
<keyword evidence="2" id="KW-1185">Reference proteome</keyword>
<dbReference type="Proteomes" id="UP001157006">
    <property type="component" value="Chromosome 4"/>
</dbReference>